<reference evidence="1" key="1">
    <citation type="journal article" date="2004" name="Nature">
        <title>Genome duplication in the teleost fish Tetraodon nigroviridis reveals the early vertebrate proto-karyotype.</title>
        <authorList>
            <person name="Jaillon O."/>
            <person name="Aury J.-M."/>
            <person name="Brunet F."/>
            <person name="Petit J.-L."/>
            <person name="Stange-Thomann N."/>
            <person name="Mauceli E."/>
            <person name="Bouneau L."/>
            <person name="Fischer C."/>
            <person name="Ozouf-Costaz C."/>
            <person name="Bernot A."/>
            <person name="Nicaud S."/>
            <person name="Jaffe D."/>
            <person name="Fisher S."/>
            <person name="Lutfalla G."/>
            <person name="Dossat C."/>
            <person name="Segurens B."/>
            <person name="Dasilva C."/>
            <person name="Salanoubat M."/>
            <person name="Levy M."/>
            <person name="Boudet N."/>
            <person name="Castellano S."/>
            <person name="Anthouard V."/>
            <person name="Jubin C."/>
            <person name="Castelli V."/>
            <person name="Katinka M."/>
            <person name="Vacherie B."/>
            <person name="Biemont C."/>
            <person name="Skalli Z."/>
            <person name="Cattolico L."/>
            <person name="Poulain J."/>
            <person name="De Berardinis V."/>
            <person name="Cruaud C."/>
            <person name="Duprat S."/>
            <person name="Brottier P."/>
            <person name="Coutanceau J.-P."/>
            <person name="Gouzy J."/>
            <person name="Parra G."/>
            <person name="Lardier G."/>
            <person name="Chapple C."/>
            <person name="McKernan K.J."/>
            <person name="McEwan P."/>
            <person name="Bosak S."/>
            <person name="Kellis M."/>
            <person name="Volff J.-N."/>
            <person name="Guigo R."/>
            <person name="Zody M.C."/>
            <person name="Mesirov J."/>
            <person name="Lindblad-Toh K."/>
            <person name="Birren B."/>
            <person name="Nusbaum C."/>
            <person name="Kahn D."/>
            <person name="Robinson-Rechavi M."/>
            <person name="Laudet V."/>
            <person name="Schachter V."/>
            <person name="Quetier F."/>
            <person name="Saurin W."/>
            <person name="Scarpelli C."/>
            <person name="Wincker P."/>
            <person name="Lander E.S."/>
            <person name="Weissenbach J."/>
            <person name="Roest Crollius H."/>
        </authorList>
    </citation>
    <scope>NUCLEOTIDE SEQUENCE [LARGE SCALE GENOMIC DNA]</scope>
</reference>
<dbReference type="KEGG" id="tng:GSTEN00005083G001"/>
<organism evidence="1">
    <name type="scientific">Tetraodon nigroviridis</name>
    <name type="common">Spotted green pufferfish</name>
    <name type="synonym">Chelonodon nigroviridis</name>
    <dbReference type="NCBI Taxonomy" id="99883"/>
    <lineage>
        <taxon>Eukaryota</taxon>
        <taxon>Metazoa</taxon>
        <taxon>Chordata</taxon>
        <taxon>Craniata</taxon>
        <taxon>Vertebrata</taxon>
        <taxon>Euteleostomi</taxon>
        <taxon>Actinopterygii</taxon>
        <taxon>Neopterygii</taxon>
        <taxon>Teleostei</taxon>
        <taxon>Neoteleostei</taxon>
        <taxon>Acanthomorphata</taxon>
        <taxon>Eupercaria</taxon>
        <taxon>Tetraodontiformes</taxon>
        <taxon>Tetradontoidea</taxon>
        <taxon>Tetraodontidae</taxon>
        <taxon>Tetraodon</taxon>
    </lineage>
</organism>
<reference evidence="1" key="2">
    <citation type="submission" date="2004-02" db="EMBL/GenBank/DDBJ databases">
        <authorList>
            <consortium name="Genoscope"/>
            <consortium name="Whitehead Institute Centre for Genome Research"/>
        </authorList>
    </citation>
    <scope>NUCLEOTIDE SEQUENCE</scope>
</reference>
<evidence type="ECO:0000313" key="1">
    <source>
        <dbReference type="EMBL" id="CAF90697.1"/>
    </source>
</evidence>
<protein>
    <submittedName>
        <fullName evidence="1">Chromosome undetermined SCAF7729, whole genome shotgun sequence</fullName>
    </submittedName>
</protein>
<feature type="non-terminal residue" evidence="1">
    <location>
        <position position="1"/>
    </location>
</feature>
<sequence length="98" mass="10898">SPGNGREHRGLVMNRAKERLKGGNDTKDSVTLLPCFYFVEVKLNLSVCLSVYLPIHPPIHPFIIRHPSIRPAMSPGPREHIQTLMPSCSCSSHDVVRG</sequence>
<dbReference type="OrthoDB" id="8907274at2759"/>
<gene>
    <name evidence="1" type="ORF">GSTENG00005083001</name>
</gene>
<name>Q4T8T5_TETNG</name>
<proteinExistence type="predicted"/>
<dbReference type="AlphaFoldDB" id="Q4T8T5"/>
<accession>Q4T8T5</accession>
<dbReference type="EMBL" id="CAAE01007729">
    <property type="protein sequence ID" value="CAF90697.1"/>
    <property type="molecule type" value="Genomic_DNA"/>
</dbReference>